<sequence length="353" mass="42143">MKTLSVVIPVYKIKEEYLRECLNSISFQCSNEIEIILVDDGSPDNCGKICDEYAATDNRFKVIHQENQGVSVARNMGIKESNGEWITFIDPDDWIEADWGEVILNAVKKVDADIIMFDYYQEFATKQHPQFLMSESGYLNEKYLKAVKIAPFNQLVINNKYKEYESNVIWNKIYRANLIKENNCLFDPKARKGQDVIFNAEIFQLTSCVYYIHKPLYHYRYLQQSITNRYNPKVRYYNEIAFRHYERIIDTYSLSNEYKKAFYARVLTRLYSCMRLFYFHKQNTMPFALVKSELNQILDSYPYNIALKLVDYSYLTCPEKLFVYALKKRNYRLLQYLVKGRIWLRETLKNRFS</sequence>
<dbReference type="GO" id="GO:0016757">
    <property type="term" value="F:glycosyltransferase activity"/>
    <property type="evidence" value="ECO:0007669"/>
    <property type="project" value="UniProtKB-KW"/>
</dbReference>
<organism evidence="4 5">
    <name type="scientific">Bacteroides gallinaceum</name>
    <dbReference type="NCBI Taxonomy" id="1462571"/>
    <lineage>
        <taxon>Bacteria</taxon>
        <taxon>Pseudomonadati</taxon>
        <taxon>Bacteroidota</taxon>
        <taxon>Bacteroidia</taxon>
        <taxon>Bacteroidales</taxon>
        <taxon>Bacteroidaceae</taxon>
        <taxon>Bacteroides</taxon>
    </lineage>
</organism>
<dbReference type="Pfam" id="PF00535">
    <property type="entry name" value="Glycos_transf_2"/>
    <property type="match status" value="1"/>
</dbReference>
<reference evidence="4" key="2">
    <citation type="submission" date="2024-05" db="EMBL/GenBank/DDBJ databases">
        <title>Identification and characterization of horizontal gene transfer across gut microbiota members of farm animals based on homology search.</title>
        <authorList>
            <person name="Schwarzerova J."/>
            <person name="Nykrynova M."/>
            <person name="Jureckova K."/>
            <person name="Cejkova D."/>
            <person name="Rychlik I."/>
        </authorList>
    </citation>
    <scope>NUCLEOTIDE SEQUENCE</scope>
    <source>
        <strain evidence="4">84_SSukc20</strain>
    </source>
</reference>
<reference evidence="4" key="1">
    <citation type="submission" date="2023-06" db="EMBL/GenBank/DDBJ databases">
        <authorList>
            <person name="Zeman M."/>
            <person name="Kubasova T."/>
            <person name="Jahodarova E."/>
            <person name="Nykrynova M."/>
            <person name="Rychlik I."/>
        </authorList>
    </citation>
    <scope>NUCLEOTIDE SEQUENCE</scope>
    <source>
        <strain evidence="4">84_SSukc20</strain>
    </source>
</reference>
<dbReference type="Gene3D" id="3.90.550.10">
    <property type="entry name" value="Spore Coat Polysaccharide Biosynthesis Protein SpsA, Chain A"/>
    <property type="match status" value="1"/>
</dbReference>
<comment type="caution">
    <text evidence="4">The sequence shown here is derived from an EMBL/GenBank/DDBJ whole genome shotgun (WGS) entry which is preliminary data.</text>
</comment>
<evidence type="ECO:0000313" key="4">
    <source>
        <dbReference type="EMBL" id="MDN0050903.1"/>
    </source>
</evidence>
<dbReference type="Proteomes" id="UP001167871">
    <property type="component" value="Unassembled WGS sequence"/>
</dbReference>
<evidence type="ECO:0000313" key="5">
    <source>
        <dbReference type="Proteomes" id="UP001167871"/>
    </source>
</evidence>
<dbReference type="SUPFAM" id="SSF53448">
    <property type="entry name" value="Nucleotide-diphospho-sugar transferases"/>
    <property type="match status" value="1"/>
</dbReference>
<keyword evidence="5" id="KW-1185">Reference proteome</keyword>
<dbReference type="PANTHER" id="PTHR22916">
    <property type="entry name" value="GLYCOSYLTRANSFERASE"/>
    <property type="match status" value="1"/>
</dbReference>
<evidence type="ECO:0000256" key="1">
    <source>
        <dbReference type="ARBA" id="ARBA00022676"/>
    </source>
</evidence>
<protein>
    <submittedName>
        <fullName evidence="4">Glycosyltransferase</fullName>
        <ecNumber evidence="4">2.4.-.-</ecNumber>
    </submittedName>
</protein>
<dbReference type="EC" id="2.4.-.-" evidence="4"/>
<name>A0ABT7X9Z6_9BACE</name>
<evidence type="ECO:0000256" key="2">
    <source>
        <dbReference type="ARBA" id="ARBA00022679"/>
    </source>
</evidence>
<dbReference type="EMBL" id="JAUEII010000055">
    <property type="protein sequence ID" value="MDN0050903.1"/>
    <property type="molecule type" value="Genomic_DNA"/>
</dbReference>
<gene>
    <name evidence="4" type="ORF">QVO10_16245</name>
</gene>
<evidence type="ECO:0000259" key="3">
    <source>
        <dbReference type="Pfam" id="PF00535"/>
    </source>
</evidence>
<feature type="domain" description="Glycosyltransferase 2-like" evidence="3">
    <location>
        <begin position="5"/>
        <end position="128"/>
    </location>
</feature>
<keyword evidence="1 4" id="KW-0328">Glycosyltransferase</keyword>
<dbReference type="CDD" id="cd00761">
    <property type="entry name" value="Glyco_tranf_GTA_type"/>
    <property type="match status" value="1"/>
</dbReference>
<accession>A0ABT7X9Z6</accession>
<proteinExistence type="predicted"/>
<dbReference type="PANTHER" id="PTHR22916:SF51">
    <property type="entry name" value="GLYCOSYLTRANSFERASE EPSH-RELATED"/>
    <property type="match status" value="1"/>
</dbReference>
<keyword evidence="2 4" id="KW-0808">Transferase</keyword>
<dbReference type="InterPro" id="IPR001173">
    <property type="entry name" value="Glyco_trans_2-like"/>
</dbReference>
<dbReference type="RefSeq" id="WP_301935124.1">
    <property type="nucleotide sequence ID" value="NZ_JAUEII010000055.1"/>
</dbReference>
<dbReference type="InterPro" id="IPR029044">
    <property type="entry name" value="Nucleotide-diphossugar_trans"/>
</dbReference>